<dbReference type="PANTHER" id="PTHR13285">
    <property type="entry name" value="ACYLTRANSFERASE"/>
    <property type="match status" value="1"/>
</dbReference>
<evidence type="ECO:0000256" key="5">
    <source>
        <dbReference type="ARBA" id="ARBA00022692"/>
    </source>
</evidence>
<dbReference type="GO" id="GO:0005886">
    <property type="term" value="C:plasma membrane"/>
    <property type="evidence" value="ECO:0007669"/>
    <property type="project" value="UniProtKB-SubCell"/>
</dbReference>
<dbReference type="InterPro" id="IPR004299">
    <property type="entry name" value="MBOAT_fam"/>
</dbReference>
<keyword evidence="4 9" id="KW-0808">Transferase</keyword>
<dbReference type="AlphaFoldDB" id="W4LVK1"/>
<feature type="transmembrane region" description="Helical" evidence="10">
    <location>
        <begin position="106"/>
        <end position="132"/>
    </location>
</feature>
<feature type="transmembrane region" description="Helical" evidence="10">
    <location>
        <begin position="375"/>
        <end position="394"/>
    </location>
</feature>
<organism evidence="11 12">
    <name type="scientific">Entotheonella factor</name>
    <dbReference type="NCBI Taxonomy" id="1429438"/>
    <lineage>
        <taxon>Bacteria</taxon>
        <taxon>Pseudomonadati</taxon>
        <taxon>Nitrospinota/Tectimicrobiota group</taxon>
        <taxon>Candidatus Tectimicrobiota</taxon>
        <taxon>Candidatus Entotheonellia</taxon>
        <taxon>Candidatus Entotheonellales</taxon>
        <taxon>Candidatus Entotheonellaceae</taxon>
        <taxon>Candidatus Entotheonella</taxon>
    </lineage>
</organism>
<comment type="caution">
    <text evidence="11">The sequence shown here is derived from an EMBL/GenBank/DDBJ whole genome shotgun (WGS) entry which is preliminary data.</text>
</comment>
<comment type="similarity">
    <text evidence="2 9">Belongs to the membrane-bound acyltransferase family.</text>
</comment>
<feature type="transmembrane region" description="Helical" evidence="10">
    <location>
        <begin position="79"/>
        <end position="100"/>
    </location>
</feature>
<evidence type="ECO:0008006" key="13">
    <source>
        <dbReference type="Google" id="ProtNLM"/>
    </source>
</evidence>
<dbReference type="GO" id="GO:0042121">
    <property type="term" value="P:alginic acid biosynthetic process"/>
    <property type="evidence" value="ECO:0007669"/>
    <property type="project" value="InterPro"/>
</dbReference>
<dbReference type="InterPro" id="IPR024194">
    <property type="entry name" value="Ac/AlaTfrase_AlgI/DltB"/>
</dbReference>
<feature type="transmembrane region" description="Helical" evidence="10">
    <location>
        <begin position="457"/>
        <end position="481"/>
    </location>
</feature>
<dbReference type="GO" id="GO:0016746">
    <property type="term" value="F:acyltransferase activity"/>
    <property type="evidence" value="ECO:0007669"/>
    <property type="project" value="UniProtKB-KW"/>
</dbReference>
<dbReference type="Pfam" id="PF03062">
    <property type="entry name" value="MBOAT"/>
    <property type="match status" value="1"/>
</dbReference>
<dbReference type="EMBL" id="AZHW01000188">
    <property type="protein sequence ID" value="ETX01930.1"/>
    <property type="molecule type" value="Genomic_DNA"/>
</dbReference>
<dbReference type="PIRSF" id="PIRSF016636">
    <property type="entry name" value="AlgI_DltB"/>
    <property type="match status" value="1"/>
</dbReference>
<feature type="transmembrane region" description="Helical" evidence="10">
    <location>
        <begin position="50"/>
        <end position="67"/>
    </location>
</feature>
<dbReference type="HOGENOM" id="CLU_025255_0_1_7"/>
<gene>
    <name evidence="11" type="ORF">ETSY1_05445</name>
</gene>
<sequence length="483" mass="55039">MSLAGLGFALFLPCVLLVYWLLPRRAGWQNAWLLLASYAFYASWSTQLLPLLWLSTLVDYGLGYGLMRTEAKSSRQGLLMVSLVVNIGILATFKYAGFFANALNDLFMLMGFSSALPVLQLALPLGISYLTLLKIGYVIDVYYGRIEAERSLLNFALFVCFFPHLIAGPIVRAQEMLPQYAQARTLSPAHIQNGAWLLFLGFFMKAYVAEILGHFYANPVFNHPELYSALGHWIGLLGYAGQLFCDFADYSLIAMGVGWLVGLRLPENFNYPFLSTSMMAFWRRWHMTLNNWLFDYLYGPMTMSRGWMRGRLGLGFLIVFVISGLWHGPLWTFVLWGFLHGMALVTEYRWDLFYKGLCRKDRTYVARRQSRSYQMTAWFITQLFFLLTLIPFRATSLSHAWQYAKGLFGATGGQIPNLFSFNLAVCVSFFVLYHVLELAPGQPWRAKFLALSPPVRGVVYGLVIVFLLLFMPVGRGTFIYANF</sequence>
<accession>W4LVK1</accession>
<reference evidence="11 12" key="1">
    <citation type="journal article" date="2014" name="Nature">
        <title>An environmental bacterial taxon with a large and distinct metabolic repertoire.</title>
        <authorList>
            <person name="Wilson M.C."/>
            <person name="Mori T."/>
            <person name="Ruckert C."/>
            <person name="Uria A.R."/>
            <person name="Helf M.J."/>
            <person name="Takada K."/>
            <person name="Gernert C."/>
            <person name="Steffens U.A."/>
            <person name="Heycke N."/>
            <person name="Schmitt S."/>
            <person name="Rinke C."/>
            <person name="Helfrich E.J."/>
            <person name="Brachmann A.O."/>
            <person name="Gurgui C."/>
            <person name="Wakimoto T."/>
            <person name="Kracht M."/>
            <person name="Crusemann M."/>
            <person name="Hentschel U."/>
            <person name="Abe I."/>
            <person name="Matsunaga S."/>
            <person name="Kalinowski J."/>
            <person name="Takeyama H."/>
            <person name="Piel J."/>
        </authorList>
    </citation>
    <scope>NUCLEOTIDE SEQUENCE [LARGE SCALE GENOMIC DNA]</scope>
    <source>
        <strain evidence="12">TSY1</strain>
    </source>
</reference>
<feature type="transmembrane region" description="Helical" evidence="10">
    <location>
        <begin position="310"/>
        <end position="327"/>
    </location>
</feature>
<dbReference type="PIRSF" id="PIRSF500217">
    <property type="entry name" value="AlgI"/>
    <property type="match status" value="1"/>
</dbReference>
<evidence type="ECO:0000256" key="3">
    <source>
        <dbReference type="ARBA" id="ARBA00022475"/>
    </source>
</evidence>
<evidence type="ECO:0000256" key="6">
    <source>
        <dbReference type="ARBA" id="ARBA00022989"/>
    </source>
</evidence>
<evidence type="ECO:0000313" key="12">
    <source>
        <dbReference type="Proteomes" id="UP000019141"/>
    </source>
</evidence>
<feature type="transmembrane region" description="Helical" evidence="10">
    <location>
        <begin position="152"/>
        <end position="174"/>
    </location>
</feature>
<evidence type="ECO:0000256" key="4">
    <source>
        <dbReference type="ARBA" id="ARBA00022679"/>
    </source>
</evidence>
<feature type="transmembrane region" description="Helical" evidence="10">
    <location>
        <begin position="414"/>
        <end position="436"/>
    </location>
</feature>
<dbReference type="InterPro" id="IPR028362">
    <property type="entry name" value="AlgI"/>
</dbReference>
<evidence type="ECO:0000256" key="9">
    <source>
        <dbReference type="PIRNR" id="PIRNR016636"/>
    </source>
</evidence>
<keyword evidence="12" id="KW-1185">Reference proteome</keyword>
<dbReference type="InterPro" id="IPR051085">
    <property type="entry name" value="MB_O-acyltransferase"/>
</dbReference>
<proteinExistence type="inferred from homology"/>
<evidence type="ECO:0000256" key="1">
    <source>
        <dbReference type="ARBA" id="ARBA00004651"/>
    </source>
</evidence>
<evidence type="ECO:0000313" key="11">
    <source>
        <dbReference type="EMBL" id="ETX01930.1"/>
    </source>
</evidence>
<keyword evidence="5 10" id="KW-0812">Transmembrane</keyword>
<keyword evidence="3 9" id="KW-1003">Cell membrane</keyword>
<protein>
    <recommendedName>
        <fullName evidence="13">Alginate O-acetyltransferase</fullName>
    </recommendedName>
</protein>
<dbReference type="PANTHER" id="PTHR13285:SF23">
    <property type="entry name" value="TEICHOIC ACID D-ALANYLTRANSFERASE"/>
    <property type="match status" value="1"/>
</dbReference>
<keyword evidence="8 9" id="KW-0012">Acyltransferase</keyword>
<dbReference type="Proteomes" id="UP000019141">
    <property type="component" value="Unassembled WGS sequence"/>
</dbReference>
<evidence type="ECO:0000256" key="10">
    <source>
        <dbReference type="SAM" id="Phobius"/>
    </source>
</evidence>
<comment type="subcellular location">
    <subcellularLocation>
        <location evidence="1">Cell membrane</location>
        <topology evidence="1">Multi-pass membrane protein</topology>
    </subcellularLocation>
</comment>
<dbReference type="PATRIC" id="fig|1429438.4.peg.1231"/>
<evidence type="ECO:0000256" key="2">
    <source>
        <dbReference type="ARBA" id="ARBA00010323"/>
    </source>
</evidence>
<keyword evidence="7 9" id="KW-0472">Membrane</keyword>
<feature type="transmembrane region" description="Helical" evidence="10">
    <location>
        <begin position="194"/>
        <end position="216"/>
    </location>
</feature>
<keyword evidence="6 10" id="KW-1133">Transmembrane helix</keyword>
<evidence type="ECO:0000256" key="8">
    <source>
        <dbReference type="ARBA" id="ARBA00023315"/>
    </source>
</evidence>
<evidence type="ECO:0000256" key="7">
    <source>
        <dbReference type="ARBA" id="ARBA00023136"/>
    </source>
</evidence>
<name>W4LVK1_ENTF1</name>